<proteinExistence type="predicted"/>
<sequence length="158" mass="18454">MTQETYSIRQQTKVAVQTLPRTADHRVCVRVVQDKDIPNYRVVIGPDHLPMLHNLLAYRVIIGFYVLHNTMYRVACFTYLLYTDAKGIELISTRTTSRYLTIAGVQKMSSEEKLILYTVLQDIADELRRLRDDSEKEKPKEDQKHPSKPKPQSKTRIY</sequence>
<feature type="region of interest" description="Disordered" evidence="1">
    <location>
        <begin position="130"/>
        <end position="158"/>
    </location>
</feature>
<evidence type="ECO:0000313" key="3">
    <source>
        <dbReference type="Proteomes" id="UP000597444"/>
    </source>
</evidence>
<dbReference type="EMBL" id="BNJK01000001">
    <property type="protein sequence ID" value="GHO95215.1"/>
    <property type="molecule type" value="Genomic_DNA"/>
</dbReference>
<keyword evidence="3" id="KW-1185">Reference proteome</keyword>
<name>A0A8J3N4D4_9CHLR</name>
<dbReference type="AlphaFoldDB" id="A0A8J3N4D4"/>
<evidence type="ECO:0000256" key="1">
    <source>
        <dbReference type="SAM" id="MobiDB-lite"/>
    </source>
</evidence>
<comment type="caution">
    <text evidence="2">The sequence shown here is derived from an EMBL/GenBank/DDBJ whole genome shotgun (WGS) entry which is preliminary data.</text>
</comment>
<gene>
    <name evidence="2" type="ORF">KSF_052630</name>
</gene>
<evidence type="ECO:0000313" key="2">
    <source>
        <dbReference type="EMBL" id="GHO95215.1"/>
    </source>
</evidence>
<feature type="compositionally biased region" description="Basic residues" evidence="1">
    <location>
        <begin position="146"/>
        <end position="158"/>
    </location>
</feature>
<organism evidence="2 3">
    <name type="scientific">Reticulibacter mediterranei</name>
    <dbReference type="NCBI Taxonomy" id="2778369"/>
    <lineage>
        <taxon>Bacteria</taxon>
        <taxon>Bacillati</taxon>
        <taxon>Chloroflexota</taxon>
        <taxon>Ktedonobacteria</taxon>
        <taxon>Ktedonobacterales</taxon>
        <taxon>Reticulibacteraceae</taxon>
        <taxon>Reticulibacter</taxon>
    </lineage>
</organism>
<protein>
    <submittedName>
        <fullName evidence="2">Uncharacterized protein</fullName>
    </submittedName>
</protein>
<feature type="compositionally biased region" description="Basic and acidic residues" evidence="1">
    <location>
        <begin position="130"/>
        <end position="145"/>
    </location>
</feature>
<reference evidence="2" key="1">
    <citation type="submission" date="2020-10" db="EMBL/GenBank/DDBJ databases">
        <title>Taxonomic study of unclassified bacteria belonging to the class Ktedonobacteria.</title>
        <authorList>
            <person name="Yabe S."/>
            <person name="Wang C.M."/>
            <person name="Zheng Y."/>
            <person name="Sakai Y."/>
            <person name="Cavaletti L."/>
            <person name="Monciardini P."/>
            <person name="Donadio S."/>
        </authorList>
    </citation>
    <scope>NUCLEOTIDE SEQUENCE</scope>
    <source>
        <strain evidence="2">ID150040</strain>
    </source>
</reference>
<dbReference type="Proteomes" id="UP000597444">
    <property type="component" value="Unassembled WGS sequence"/>
</dbReference>
<accession>A0A8J3N4D4</accession>